<dbReference type="Proteomes" id="UP001152872">
    <property type="component" value="Unassembled WGS sequence"/>
</dbReference>
<dbReference type="InterPro" id="IPR012337">
    <property type="entry name" value="RNaseH-like_sf"/>
</dbReference>
<dbReference type="PANTHER" id="PTHR37319">
    <property type="entry name" value="TRANSPOSASE"/>
    <property type="match status" value="1"/>
</dbReference>
<feature type="non-terminal residue" evidence="1">
    <location>
        <position position="1"/>
    </location>
</feature>
<dbReference type="PANTHER" id="PTHR37319:SF1">
    <property type="entry name" value="TRANSPOSASE TN5 DIMERISATION DOMAIN-CONTAINING PROTEIN"/>
    <property type="match status" value="1"/>
</dbReference>
<dbReference type="EMBL" id="VBTY01000193">
    <property type="protein sequence ID" value="MDG3496515.1"/>
    <property type="molecule type" value="Genomic_DNA"/>
</dbReference>
<reference evidence="1" key="1">
    <citation type="submission" date="2019-05" db="EMBL/GenBank/DDBJ databases">
        <title>Whole genome sequencing of Pseudanabaena catenata USMAC16.</title>
        <authorList>
            <person name="Khan Z."/>
            <person name="Omar W.M."/>
            <person name="Convey P."/>
            <person name="Merican F."/>
            <person name="Najimudin N."/>
        </authorList>
    </citation>
    <scope>NUCLEOTIDE SEQUENCE</scope>
    <source>
        <strain evidence="1">USMAC16</strain>
    </source>
</reference>
<accession>A0A9X4RJZ9</accession>
<dbReference type="SUPFAM" id="SSF53098">
    <property type="entry name" value="Ribonuclease H-like"/>
    <property type="match status" value="1"/>
</dbReference>
<comment type="caution">
    <text evidence="1">The sequence shown here is derived from an EMBL/GenBank/DDBJ whole genome shotgun (WGS) entry which is preliminary data.</text>
</comment>
<dbReference type="AlphaFoldDB" id="A0A9X4RJZ9"/>
<name>A0A9X4RJZ9_9CYAN</name>
<keyword evidence="2" id="KW-1185">Reference proteome</keyword>
<gene>
    <name evidence="1" type="ORF">FEV09_18400</name>
</gene>
<proteinExistence type="predicted"/>
<organism evidence="1 2">
    <name type="scientific">Pseudanabaena catenata USMAC16</name>
    <dbReference type="NCBI Taxonomy" id="1855837"/>
    <lineage>
        <taxon>Bacteria</taxon>
        <taxon>Bacillati</taxon>
        <taxon>Cyanobacteriota</taxon>
        <taxon>Cyanophyceae</taxon>
        <taxon>Pseudanabaenales</taxon>
        <taxon>Pseudanabaenaceae</taxon>
        <taxon>Pseudanabaena</taxon>
    </lineage>
</organism>
<sequence length="125" mass="14899">LVRAAHDRSLDQNSERLWQKLESQPVRFEQEIKVPEAGKRKARIAKLAVRFSKVNLRVPYRFDNRDPLPVYAVYATEIDCPEGETPLEWMLLTTEVVEDLETAIKILRWYTYRWRVEDFHKILAQ</sequence>
<dbReference type="Gene3D" id="3.90.350.10">
    <property type="entry name" value="Transposase Inhibitor Protein From Tn5, Chain A, domain 1"/>
    <property type="match status" value="1"/>
</dbReference>
<evidence type="ECO:0000313" key="1">
    <source>
        <dbReference type="EMBL" id="MDG3496515.1"/>
    </source>
</evidence>
<dbReference type="InterPro" id="IPR047768">
    <property type="entry name" value="Tn5p-like"/>
</dbReference>
<evidence type="ECO:0000313" key="2">
    <source>
        <dbReference type="Proteomes" id="UP001152872"/>
    </source>
</evidence>
<protein>
    <submittedName>
        <fullName evidence="1">IS4 family transposase</fullName>
    </submittedName>
</protein>